<reference evidence="3 4" key="1">
    <citation type="submission" date="2023-09" db="EMBL/GenBank/DDBJ databases">
        <authorList>
            <person name="Wang M."/>
        </authorList>
    </citation>
    <scope>NUCLEOTIDE SEQUENCE [LARGE SCALE GENOMIC DNA]</scope>
    <source>
        <strain evidence="3">GT-2023</strain>
        <tissue evidence="3">Liver</tissue>
    </source>
</reference>
<evidence type="ECO:0000259" key="2">
    <source>
        <dbReference type="Pfam" id="PF07686"/>
    </source>
</evidence>
<evidence type="ECO:0000313" key="4">
    <source>
        <dbReference type="Proteomes" id="UP001558613"/>
    </source>
</evidence>
<keyword evidence="1" id="KW-0472">Membrane</keyword>
<dbReference type="Proteomes" id="UP001558613">
    <property type="component" value="Unassembled WGS sequence"/>
</dbReference>
<comment type="caution">
    <text evidence="3">The sequence shown here is derived from an EMBL/GenBank/DDBJ whole genome shotgun (WGS) entry which is preliminary data.</text>
</comment>
<dbReference type="InterPro" id="IPR013106">
    <property type="entry name" value="Ig_V-set"/>
</dbReference>
<feature type="transmembrane region" description="Helical" evidence="1">
    <location>
        <begin position="112"/>
        <end position="139"/>
    </location>
</feature>
<protein>
    <recommendedName>
        <fullName evidence="2">Immunoglobulin V-set domain-containing protein</fullName>
    </recommendedName>
</protein>
<dbReference type="InterPro" id="IPR013783">
    <property type="entry name" value="Ig-like_fold"/>
</dbReference>
<keyword evidence="1" id="KW-1133">Transmembrane helix</keyword>
<dbReference type="Pfam" id="PF07686">
    <property type="entry name" value="V-set"/>
    <property type="match status" value="1"/>
</dbReference>
<proteinExistence type="predicted"/>
<name>A0ABR3LJ18_9TELE</name>
<feature type="domain" description="Immunoglobulin V-set" evidence="2">
    <location>
        <begin position="11"/>
        <end position="96"/>
    </location>
</feature>
<keyword evidence="1" id="KW-0812">Transmembrane</keyword>
<dbReference type="EMBL" id="JAYMGO010000022">
    <property type="protein sequence ID" value="KAL1251724.1"/>
    <property type="molecule type" value="Genomic_DNA"/>
</dbReference>
<accession>A0ABR3LJ18</accession>
<evidence type="ECO:0000256" key="1">
    <source>
        <dbReference type="SAM" id="Phobius"/>
    </source>
</evidence>
<dbReference type="Gene3D" id="2.60.40.10">
    <property type="entry name" value="Immunoglobulins"/>
    <property type="match status" value="1"/>
</dbReference>
<feature type="non-terminal residue" evidence="3">
    <location>
        <position position="1"/>
    </location>
</feature>
<dbReference type="PANTHER" id="PTHR21063:SF4">
    <property type="entry name" value="CD48 ANTIGEN-RELATED"/>
    <property type="match status" value="1"/>
</dbReference>
<dbReference type="SUPFAM" id="SSF48726">
    <property type="entry name" value="Immunoglobulin"/>
    <property type="match status" value="1"/>
</dbReference>
<dbReference type="PANTHER" id="PTHR21063">
    <property type="entry name" value="LFA-3"/>
    <property type="match status" value="1"/>
</dbReference>
<sequence>VSAAERNQVRHAIDGESVTLESGETTGTNYSMTWYFDGLVITGITRDQNKACTDDQSNNGTEQFRDRVKLNADGSLNIINVNIADSGLYQQRIVISKNSFCITRLRRFKVAVFFPAAGICVVVVFLLMAATITGGVIYCRQKKIKPQLKKMGMMLISRRRIRKTLLKGFGMTLNQTQDEGAYKMM</sequence>
<keyword evidence="4" id="KW-1185">Reference proteome</keyword>
<gene>
    <name evidence="3" type="ORF">QQF64_019520</name>
</gene>
<dbReference type="InterPro" id="IPR036179">
    <property type="entry name" value="Ig-like_dom_sf"/>
</dbReference>
<organism evidence="3 4">
    <name type="scientific">Cirrhinus molitorella</name>
    <name type="common">mud carp</name>
    <dbReference type="NCBI Taxonomy" id="172907"/>
    <lineage>
        <taxon>Eukaryota</taxon>
        <taxon>Metazoa</taxon>
        <taxon>Chordata</taxon>
        <taxon>Craniata</taxon>
        <taxon>Vertebrata</taxon>
        <taxon>Euteleostomi</taxon>
        <taxon>Actinopterygii</taxon>
        <taxon>Neopterygii</taxon>
        <taxon>Teleostei</taxon>
        <taxon>Ostariophysi</taxon>
        <taxon>Cypriniformes</taxon>
        <taxon>Cyprinidae</taxon>
        <taxon>Labeoninae</taxon>
        <taxon>Labeonini</taxon>
        <taxon>Cirrhinus</taxon>
    </lineage>
</organism>
<evidence type="ECO:0000313" key="3">
    <source>
        <dbReference type="EMBL" id="KAL1251724.1"/>
    </source>
</evidence>